<feature type="compositionally biased region" description="Basic and acidic residues" evidence="1">
    <location>
        <begin position="132"/>
        <end position="143"/>
    </location>
</feature>
<dbReference type="EMBL" id="KI911153">
    <property type="protein sequence ID" value="ETS00209.1"/>
    <property type="molecule type" value="Genomic_DNA"/>
</dbReference>
<dbReference type="Proteomes" id="UP000024376">
    <property type="component" value="Unassembled WGS sequence"/>
</dbReference>
<dbReference type="AlphaFoldDB" id="A0A024S4E9"/>
<proteinExistence type="predicted"/>
<gene>
    <name evidence="2" type="ORF">M419DRAFT_124134</name>
</gene>
<organism evidence="2 3">
    <name type="scientific">Hypocrea jecorina (strain ATCC 56765 / BCRC 32924 / NRRL 11460 / Rut C-30)</name>
    <name type="common">Trichoderma reesei</name>
    <dbReference type="NCBI Taxonomy" id="1344414"/>
    <lineage>
        <taxon>Eukaryota</taxon>
        <taxon>Fungi</taxon>
        <taxon>Dikarya</taxon>
        <taxon>Ascomycota</taxon>
        <taxon>Pezizomycotina</taxon>
        <taxon>Sordariomycetes</taxon>
        <taxon>Hypocreomycetidae</taxon>
        <taxon>Hypocreales</taxon>
        <taxon>Hypocreaceae</taxon>
        <taxon>Trichoderma</taxon>
    </lineage>
</organism>
<evidence type="ECO:0000313" key="2">
    <source>
        <dbReference type="EMBL" id="ETS00209.1"/>
    </source>
</evidence>
<name>A0A024S4E9_HYPJR</name>
<dbReference type="HOGENOM" id="CLU_679822_0_0_1"/>
<evidence type="ECO:0000256" key="1">
    <source>
        <dbReference type="SAM" id="MobiDB-lite"/>
    </source>
</evidence>
<dbReference type="OrthoDB" id="4892346at2759"/>
<evidence type="ECO:0000313" key="3">
    <source>
        <dbReference type="Proteomes" id="UP000024376"/>
    </source>
</evidence>
<sequence length="446" mass="47990">MQLSTILPQTGNMDEIPDHGGLHYIDLIKCNLQFVHGRDCLFEVLSHVKGPNNWQVNVLKSDIITPRTIVLSDGGPSFIEVLAKLHRRSAEALATFLGEDNADDDTSAWVKRQKVEAPAHQQQQKKKKNQLPKREVERSRNGVEKPPSVDGDEAKAAAATTTSFSLHTDNLHLMEAEEQEASLPLANKTGRGNNAAAAAASYRFRGWRSPSPPREEDFEPVSRYEDSSLRPKGFICPNYGPASSFYRVPEGRSEAYNYWSNVMPVKPLEQKAAEGVSKPLEAGGSGSSLVPAAAAAAAAATSVSTATAVAQSPPQSPDEQGKQQVNVLLYIAWPLYGCSAIVADQCGLSVRELQGRVRHMLRSNGAALFGDDLVGAEPSIVIGPDEAASFVVQIKGLRVNGQVVMLGPAFGDDLGGVVKGKKIEGAIRVEVELLWKGRNLRAGAAK</sequence>
<reference evidence="3" key="1">
    <citation type="journal article" date="2013" name="Ind. Biotechnol.">
        <title>Comparative genomics analysis of Trichoderma reesei strains.</title>
        <authorList>
            <person name="Koike H."/>
            <person name="Aerts A."/>
            <person name="LaButti K."/>
            <person name="Grigoriev I.V."/>
            <person name="Baker S.E."/>
        </authorList>
    </citation>
    <scope>NUCLEOTIDE SEQUENCE [LARGE SCALE GENOMIC DNA]</scope>
    <source>
        <strain evidence="3">ATCC 56765 / BCRC 32924 / NRRL 11460 / Rut C-30</strain>
    </source>
</reference>
<dbReference type="KEGG" id="trr:M419DRAFT_124134"/>
<accession>A0A024S4E9</accession>
<protein>
    <submittedName>
        <fullName evidence="2">Uncharacterized protein</fullName>
    </submittedName>
</protein>
<feature type="region of interest" description="Disordered" evidence="1">
    <location>
        <begin position="113"/>
        <end position="158"/>
    </location>
</feature>